<dbReference type="InterPro" id="IPR034182">
    <property type="entry name" value="Kexin/furin"/>
</dbReference>
<keyword evidence="4 19" id="KW-0645">Protease</keyword>
<evidence type="ECO:0000256" key="1">
    <source>
        <dbReference type="ARBA" id="ARBA00004613"/>
    </source>
</evidence>
<evidence type="ECO:0000256" key="12">
    <source>
        <dbReference type="ARBA" id="ARBA00036323"/>
    </source>
</evidence>
<evidence type="ECO:0000256" key="17">
    <source>
        <dbReference type="ARBA" id="ARBA00042708"/>
    </source>
</evidence>
<dbReference type="GO" id="GO:0004252">
    <property type="term" value="F:serine-type endopeptidase activity"/>
    <property type="evidence" value="ECO:0007669"/>
    <property type="project" value="UniProtKB-UniRule"/>
</dbReference>
<dbReference type="PROSITE" id="PS00136">
    <property type="entry name" value="SUBTILASE_ASP"/>
    <property type="match status" value="1"/>
</dbReference>
<dbReference type="CDD" id="cd04059">
    <property type="entry name" value="Peptidases_S8_Protein_convertases_Kexins_Furin-like"/>
    <property type="match status" value="1"/>
</dbReference>
<evidence type="ECO:0000256" key="8">
    <source>
        <dbReference type="ARBA" id="ARBA00022825"/>
    </source>
</evidence>
<dbReference type="PROSITE" id="PS51892">
    <property type="entry name" value="SUBTILASE"/>
    <property type="match status" value="1"/>
</dbReference>
<evidence type="ECO:0000256" key="13">
    <source>
        <dbReference type="ARBA" id="ARBA00037494"/>
    </source>
</evidence>
<evidence type="ECO:0000256" key="9">
    <source>
        <dbReference type="ARBA" id="ARBA00023145"/>
    </source>
</evidence>
<dbReference type="RefSeq" id="NP_001128498.1">
    <property type="nucleotide sequence ID" value="NM_001135026.1"/>
</dbReference>
<evidence type="ECO:0000256" key="10">
    <source>
        <dbReference type="ARBA" id="ARBA00023157"/>
    </source>
</evidence>
<evidence type="ECO:0000259" key="20">
    <source>
        <dbReference type="PROSITE" id="PS51829"/>
    </source>
</evidence>
<feature type="active site" description="Charge relay system" evidence="18 19">
    <location>
        <position position="409"/>
    </location>
</feature>
<dbReference type="InterPro" id="IPR008979">
    <property type="entry name" value="Galactose-bd-like_sf"/>
</dbReference>
<evidence type="ECO:0000256" key="4">
    <source>
        <dbReference type="ARBA" id="ARBA00022670"/>
    </source>
</evidence>
<dbReference type="Pfam" id="PF01483">
    <property type="entry name" value="P_proprotein"/>
    <property type="match status" value="1"/>
</dbReference>
<keyword evidence="5" id="KW-0165">Cleavage on pair of basic residues</keyword>
<keyword evidence="7 19" id="KW-0378">Hydrolase</keyword>
<dbReference type="PRINTS" id="PR00723">
    <property type="entry name" value="SUBTILISIN"/>
</dbReference>
<keyword evidence="8 19" id="KW-0720">Serine protease</keyword>
<evidence type="ECO:0000256" key="6">
    <source>
        <dbReference type="ARBA" id="ARBA00022729"/>
    </source>
</evidence>
<dbReference type="EC" id="3.4.21.94" evidence="14"/>
<evidence type="ECO:0000256" key="18">
    <source>
        <dbReference type="PIRSR" id="PIRSR615500-1"/>
    </source>
</evidence>
<dbReference type="GO" id="GO:0016486">
    <property type="term" value="P:peptide hormone processing"/>
    <property type="evidence" value="ECO:0007669"/>
    <property type="project" value="UniProtKB-ARBA"/>
</dbReference>
<evidence type="ECO:0000256" key="3">
    <source>
        <dbReference type="ARBA" id="ARBA00022525"/>
    </source>
</evidence>
<dbReference type="PANTHER" id="PTHR42884:SF13">
    <property type="entry name" value="NEUROENDOCRINE CONVERTASE 2"/>
    <property type="match status" value="1"/>
</dbReference>
<dbReference type="CTD" id="100181292"/>
<sequence>MADNCYAGQTRSFSRALSYILLLTLMSWDTDLAGIRTGSLLVSAAKKRVYTNDFLVTIKSAEPSSNHDHADWLAARHGFENRGMVVGDEGLYHFRHRTLDSASESPSLRYIWNLRLSPKVQKVRQLEGYGRLKRGHNKVKVGAYQGLDPLYPYQWYINNTGQAGGKPGLDLNVQAAWNMGYTGKGVTVAIMDDGLDYLHPDLRDNYSPEASYDFSSNDPYPYPRYTFNWFNSHGTRCAGEVSSVADNGICGVGVAYDSKIAGIRMLDQPFMTDVIEAASMSFKPNLIDIYSASWGPTDDGKTVDGPRQLTLRAIVNGVNKGRNGLGSIYVWASGDGGADDDCNCDGYAASMWTISVNSAINDGETALYDESCSSTLASTFSNGRGQRAGSGVATTDLYGQCTLRHSGTSAAAPEAAGVFALALDANKNLTWRDVQHLTVLTSTPNLLHDDLHRWQSNGVGLMFNHLFGFGVLNAQKMVKMAKTWTTVPPRFRCEAGVVEQMFDIPSDGVLELTIDTDACDGGNNHVRYLEHVQAFLTIASSRRGDLTINMTSPFGTDSILLNRRPNDDDSSQGFRKWPFMTTHTWGEDPRGTWKLRVALNGEFPQTGRLLRWGLLLHGTQQAPYIDEILDGHNSKLAVSKKLEFAEGILHDLEDSGSQHP</sequence>
<dbReference type="EMBL" id="AB250763">
    <property type="protein sequence ID" value="BAF42696.1"/>
    <property type="molecule type" value="mRNA"/>
</dbReference>
<dbReference type="GeneID" id="100181292"/>
<dbReference type="InterPro" id="IPR015500">
    <property type="entry name" value="Peptidase_S8_subtilisin-rel"/>
</dbReference>
<evidence type="ECO:0000256" key="14">
    <source>
        <dbReference type="ARBA" id="ARBA00039000"/>
    </source>
</evidence>
<keyword evidence="11" id="KW-0325">Glycoprotein</keyword>
<dbReference type="InterPro" id="IPR002884">
    <property type="entry name" value="P_dom"/>
</dbReference>
<dbReference type="PANTHER" id="PTHR42884">
    <property type="entry name" value="PROPROTEIN CONVERTASE SUBTILISIN/KEXIN-RELATED"/>
    <property type="match status" value="1"/>
</dbReference>
<comment type="similarity">
    <text evidence="2">Belongs to the peptidase S8 family. Furin subfamily.</text>
</comment>
<dbReference type="InterPro" id="IPR023828">
    <property type="entry name" value="Peptidase_S8_Ser-AS"/>
</dbReference>
<dbReference type="OrthoDB" id="300641at2759"/>
<gene>
    <name evidence="21" type="primary">CiPC2</name>
</gene>
<dbReference type="InterPro" id="IPR032815">
    <property type="entry name" value="S8_pro-domain"/>
</dbReference>
<evidence type="ECO:0000256" key="19">
    <source>
        <dbReference type="PROSITE-ProRule" id="PRU01240"/>
    </source>
</evidence>
<dbReference type="Gene3D" id="3.30.70.850">
    <property type="entry name" value="Peptidase S8, pro-domain"/>
    <property type="match status" value="1"/>
</dbReference>
<dbReference type="FunFam" id="3.40.50.200:FF:000004">
    <property type="entry name" value="Proprotein convertase type 2"/>
    <property type="match status" value="1"/>
</dbReference>
<dbReference type="InterPro" id="IPR022398">
    <property type="entry name" value="Peptidase_S8_His-AS"/>
</dbReference>
<keyword evidence="9" id="KW-0865">Zymogen</keyword>
<dbReference type="FunFam" id="2.60.120.260:FF:000020">
    <property type="entry name" value="neuroendocrine convertase 2"/>
    <property type="match status" value="1"/>
</dbReference>
<reference evidence="21" key="1">
    <citation type="journal article" date="2007" name="Gen. Comp. Endocrinol.">
        <title>Further EST analysis of endocrine genes that are preferentially expressed in the neural complex of Ciona intestinalis: receptor and enzyme genes associated with endocrine system in the neural complex.</title>
        <authorList>
            <person name="Sekiguchi T."/>
            <person name="Kawashima T."/>
            <person name="Satou Y."/>
            <person name="Satoh N."/>
        </authorList>
    </citation>
    <scope>NUCLEOTIDE SEQUENCE</scope>
</reference>
<feature type="domain" description="P/Homo B" evidence="20">
    <location>
        <begin position="486"/>
        <end position="622"/>
    </location>
</feature>
<comment type="subcellular location">
    <subcellularLocation>
        <location evidence="1">Secreted</location>
    </subcellularLocation>
</comment>
<dbReference type="InterPro" id="IPR038466">
    <property type="entry name" value="S8_pro-domain_sf"/>
</dbReference>
<dbReference type="Pfam" id="PF16470">
    <property type="entry name" value="S8_pro-domain"/>
    <property type="match status" value="1"/>
</dbReference>
<dbReference type="GO" id="GO:0005576">
    <property type="term" value="C:extracellular region"/>
    <property type="evidence" value="ECO:0007669"/>
    <property type="project" value="UniProtKB-SubCell"/>
</dbReference>
<dbReference type="PROSITE" id="PS00138">
    <property type="entry name" value="SUBTILASE_SER"/>
    <property type="match status" value="1"/>
</dbReference>
<evidence type="ECO:0000256" key="2">
    <source>
        <dbReference type="ARBA" id="ARBA00005325"/>
    </source>
</evidence>
<evidence type="ECO:0000256" key="11">
    <source>
        <dbReference type="ARBA" id="ARBA00023180"/>
    </source>
</evidence>
<dbReference type="InterPro" id="IPR023827">
    <property type="entry name" value="Peptidase_S8_Asp-AS"/>
</dbReference>
<feature type="active site" description="Charge relay system" evidence="18 19">
    <location>
        <position position="192"/>
    </location>
</feature>
<organism evidence="21">
    <name type="scientific">Ciona intestinalis</name>
    <name type="common">Transparent sea squirt</name>
    <name type="synonym">Ascidia intestinalis</name>
    <dbReference type="NCBI Taxonomy" id="7719"/>
    <lineage>
        <taxon>Eukaryota</taxon>
        <taxon>Metazoa</taxon>
        <taxon>Chordata</taxon>
        <taxon>Tunicata</taxon>
        <taxon>Ascidiacea</taxon>
        <taxon>Phlebobranchia</taxon>
        <taxon>Cionidae</taxon>
        <taxon>Ciona</taxon>
    </lineage>
</organism>
<accession>A0A1W2VS61</accession>
<dbReference type="Pfam" id="PF00082">
    <property type="entry name" value="Peptidase_S8"/>
    <property type="match status" value="1"/>
</dbReference>
<dbReference type="KEGG" id="cin:100181292"/>
<feature type="active site" description="Charge relay system" evidence="18 19">
    <location>
        <position position="233"/>
    </location>
</feature>
<proteinExistence type="evidence at transcript level"/>
<dbReference type="PROSITE" id="PS51829">
    <property type="entry name" value="P_HOMO_B"/>
    <property type="match status" value="1"/>
</dbReference>
<evidence type="ECO:0000256" key="15">
    <source>
        <dbReference type="ARBA" id="ARBA00039626"/>
    </source>
</evidence>
<dbReference type="InterPro" id="IPR036852">
    <property type="entry name" value="Peptidase_S8/S53_dom_sf"/>
</dbReference>
<evidence type="ECO:0000256" key="5">
    <source>
        <dbReference type="ARBA" id="ARBA00022685"/>
    </source>
</evidence>
<dbReference type="SUPFAM" id="SSF52743">
    <property type="entry name" value="Subtilisin-like"/>
    <property type="match status" value="1"/>
</dbReference>
<evidence type="ECO:0000256" key="16">
    <source>
        <dbReference type="ARBA" id="ARBA00042083"/>
    </source>
</evidence>
<dbReference type="Gene3D" id="2.60.120.260">
    <property type="entry name" value="Galactose-binding domain-like"/>
    <property type="match status" value="1"/>
</dbReference>
<dbReference type="SUPFAM" id="SSF54897">
    <property type="entry name" value="Protease propeptides/inhibitors"/>
    <property type="match status" value="1"/>
</dbReference>
<dbReference type="MEROPS" id="S08.073"/>
<keyword evidence="10" id="KW-1015">Disulfide bond</keyword>
<dbReference type="AlphaFoldDB" id="A1IHD0"/>
<comment type="function">
    <text evidence="13">Serine endopeptidase which is involved in the processing of hormone and other protein precursors at sites comprised of pairs of basic amino acid residues. Responsible for the release of glucagon from proglucagon in pancreatic A cells.</text>
</comment>
<keyword evidence="3" id="KW-0964">Secreted</keyword>
<dbReference type="InterPro" id="IPR000209">
    <property type="entry name" value="Peptidase_S8/S53_dom"/>
</dbReference>
<protein>
    <recommendedName>
        <fullName evidence="15">Neuroendocrine convertase 2</fullName>
        <ecNumber evidence="14">3.4.21.94</ecNumber>
    </recommendedName>
    <alternativeName>
        <fullName evidence="17">Prohormone convertase 2</fullName>
    </alternativeName>
    <alternativeName>
        <fullName evidence="16">Proprotein convertase 2</fullName>
    </alternativeName>
</protein>
<evidence type="ECO:0000313" key="21">
    <source>
        <dbReference type="EMBL" id="BAF42696.1"/>
    </source>
</evidence>
<keyword evidence="6" id="KW-0732">Signal</keyword>
<dbReference type="PROSITE" id="PS00137">
    <property type="entry name" value="SUBTILASE_HIS"/>
    <property type="match status" value="1"/>
</dbReference>
<dbReference type="SUPFAM" id="SSF49785">
    <property type="entry name" value="Galactose-binding domain-like"/>
    <property type="match status" value="1"/>
</dbReference>
<name>A1IHD0_CIOIN</name>
<comment type="catalytic activity">
    <reaction evidence="12">
        <text>Release of protein hormones and neuropeptides from their precursors, generally by hydrolysis of -Lys-Arg-|- bonds.</text>
        <dbReference type="EC" id="3.4.21.94"/>
    </reaction>
</comment>
<evidence type="ECO:0000256" key="7">
    <source>
        <dbReference type="ARBA" id="ARBA00022801"/>
    </source>
</evidence>
<accession>A1IHD0</accession>
<dbReference type="Gene3D" id="3.40.50.200">
    <property type="entry name" value="Peptidase S8/S53 domain"/>
    <property type="match status" value="1"/>
</dbReference>